<dbReference type="EMBL" id="JBGBPQ010000027">
    <property type="protein sequence ID" value="KAL1498541.1"/>
    <property type="molecule type" value="Genomic_DNA"/>
</dbReference>
<dbReference type="PANTHER" id="PTHR30283:SF4">
    <property type="entry name" value="PEROXIDE STRESS RESISTANCE PROTEIN YAAA"/>
    <property type="match status" value="1"/>
</dbReference>
<feature type="region of interest" description="Disordered" evidence="1">
    <location>
        <begin position="250"/>
        <end position="277"/>
    </location>
</feature>
<proteinExistence type="inferred from homology"/>
<dbReference type="HAMAP" id="MF_00652">
    <property type="entry name" value="UPF0246"/>
    <property type="match status" value="1"/>
</dbReference>
<dbReference type="InterPro" id="IPR005583">
    <property type="entry name" value="YaaA"/>
</dbReference>
<dbReference type="Proteomes" id="UP001515480">
    <property type="component" value="Unassembled WGS sequence"/>
</dbReference>
<gene>
    <name evidence="2" type="ORF">AB1Y20_013862</name>
</gene>
<reference evidence="2 3" key="1">
    <citation type="journal article" date="2024" name="Science">
        <title>Giant polyketide synthase enzymes in the biosynthesis of giant marine polyether toxins.</title>
        <authorList>
            <person name="Fallon T.R."/>
            <person name="Shende V.V."/>
            <person name="Wierzbicki I.H."/>
            <person name="Pendleton A.L."/>
            <person name="Watervoot N.F."/>
            <person name="Auber R.P."/>
            <person name="Gonzalez D.J."/>
            <person name="Wisecaver J.H."/>
            <person name="Moore B.S."/>
        </authorList>
    </citation>
    <scope>NUCLEOTIDE SEQUENCE [LARGE SCALE GENOMIC DNA]</scope>
    <source>
        <strain evidence="2 3">12B1</strain>
    </source>
</reference>
<dbReference type="AlphaFoldDB" id="A0AB34IGP4"/>
<dbReference type="GO" id="GO:0005829">
    <property type="term" value="C:cytosol"/>
    <property type="evidence" value="ECO:0007669"/>
    <property type="project" value="TreeGrafter"/>
</dbReference>
<evidence type="ECO:0000313" key="3">
    <source>
        <dbReference type="Proteomes" id="UP001515480"/>
    </source>
</evidence>
<sequence>MRPLLLLSPAKTMRFDSALSPAISSAKPTQPLFENDAELLARELSSLSCASLRQLMGVSAAIAELNEKRYAAFSQQPARPAIGAFEGQAYQGLDAKSLGAQEIEYLQGSLRILCGLYGVLRPLDLMRAYRLEMGTKFACGGAANLYAFWGDRLTRALADDAAAAAAPFVLNIASAEYAKAVDLSALGVPVITASFPGPAVYAKTARGEMARFCAQRQLSDPSELQEFTGTHGQWAFVPSQSDERCYTFARRAAAKEPAEKRPPPAAAAAGRAKRRAR</sequence>
<organism evidence="2 3">
    <name type="scientific">Prymnesium parvum</name>
    <name type="common">Toxic golden alga</name>
    <dbReference type="NCBI Taxonomy" id="97485"/>
    <lineage>
        <taxon>Eukaryota</taxon>
        <taxon>Haptista</taxon>
        <taxon>Haptophyta</taxon>
        <taxon>Prymnesiophyceae</taxon>
        <taxon>Prymnesiales</taxon>
        <taxon>Prymnesiaceae</taxon>
        <taxon>Prymnesium</taxon>
    </lineage>
</organism>
<evidence type="ECO:0000256" key="1">
    <source>
        <dbReference type="SAM" id="MobiDB-lite"/>
    </source>
</evidence>
<comment type="caution">
    <text evidence="2">The sequence shown here is derived from an EMBL/GenBank/DDBJ whole genome shotgun (WGS) entry which is preliminary data.</text>
</comment>
<dbReference type="GO" id="GO:0033194">
    <property type="term" value="P:response to hydroperoxide"/>
    <property type="evidence" value="ECO:0007669"/>
    <property type="project" value="TreeGrafter"/>
</dbReference>
<feature type="compositionally biased region" description="Basic and acidic residues" evidence="1">
    <location>
        <begin position="253"/>
        <end position="262"/>
    </location>
</feature>
<keyword evidence="3" id="KW-1185">Reference proteome</keyword>
<evidence type="ECO:0000313" key="2">
    <source>
        <dbReference type="EMBL" id="KAL1498541.1"/>
    </source>
</evidence>
<name>A0AB34IGP4_PRYPA</name>
<accession>A0AB34IGP4</accession>
<dbReference type="PANTHER" id="PTHR30283">
    <property type="entry name" value="PEROXIDE STRESS RESPONSE PROTEIN YAAA"/>
    <property type="match status" value="1"/>
</dbReference>
<protein>
    <submittedName>
        <fullName evidence="2">Uncharacterized protein</fullName>
    </submittedName>
</protein>
<dbReference type="Pfam" id="PF03883">
    <property type="entry name" value="H2O2_YaaD"/>
    <property type="match status" value="1"/>
</dbReference>